<dbReference type="InterPro" id="IPR032914">
    <property type="entry name" value="Vam6/VPS39/TRAP1"/>
</dbReference>
<feature type="domain" description="Vacuolar sorting protein 39/Transforming growth factor beta receptor-associated zinc finger" evidence="8">
    <location>
        <begin position="745"/>
        <end position="783"/>
    </location>
</feature>
<dbReference type="Pfam" id="PF10367">
    <property type="entry name" value="zf-Vps39_C"/>
    <property type="match status" value="1"/>
</dbReference>
<keyword evidence="10" id="KW-1185">Reference proteome</keyword>
<dbReference type="GO" id="GO:0006914">
    <property type="term" value="P:autophagy"/>
    <property type="evidence" value="ECO:0007669"/>
    <property type="project" value="TreeGrafter"/>
</dbReference>
<dbReference type="GO" id="GO:0012505">
    <property type="term" value="C:endomembrane system"/>
    <property type="evidence" value="ECO:0007669"/>
    <property type="project" value="UniProtKB-SubCell"/>
</dbReference>
<dbReference type="PROSITE" id="PS50236">
    <property type="entry name" value="CHCR"/>
    <property type="match status" value="1"/>
</dbReference>
<protein>
    <submittedName>
        <fullName evidence="9">Rab guanyl-nucleotide exchange factor</fullName>
    </submittedName>
</protein>
<gene>
    <name evidence="9" type="ORF">OE88DRAFT_1668322</name>
</gene>
<keyword evidence="2" id="KW-0472">Membrane</keyword>
<proteinExistence type="inferred from homology"/>
<evidence type="ECO:0000313" key="10">
    <source>
        <dbReference type="Proteomes" id="UP000305948"/>
    </source>
</evidence>
<evidence type="ECO:0000259" key="8">
    <source>
        <dbReference type="Pfam" id="PF10367"/>
    </source>
</evidence>
<evidence type="ECO:0000256" key="5">
    <source>
        <dbReference type="SAM" id="MobiDB-lite"/>
    </source>
</evidence>
<dbReference type="PANTHER" id="PTHR12894">
    <property type="entry name" value="CNH DOMAIN CONTAINING"/>
    <property type="match status" value="1"/>
</dbReference>
<dbReference type="Proteomes" id="UP000305948">
    <property type="component" value="Unassembled WGS sequence"/>
</dbReference>
<feature type="region of interest" description="Disordered" evidence="5">
    <location>
        <begin position="302"/>
        <end position="323"/>
    </location>
</feature>
<feature type="repeat" description="CHCR" evidence="4">
    <location>
        <begin position="509"/>
        <end position="668"/>
    </location>
</feature>
<evidence type="ECO:0000259" key="6">
    <source>
        <dbReference type="Pfam" id="PF00780"/>
    </source>
</evidence>
<feature type="domain" description="Vacuolar sorting protein 39/Transforming growth factor beta receptor-associated" evidence="7">
    <location>
        <begin position="398"/>
        <end position="498"/>
    </location>
</feature>
<dbReference type="EMBL" id="ML213533">
    <property type="protein sequence ID" value="TFK46133.1"/>
    <property type="molecule type" value="Genomic_DNA"/>
</dbReference>
<evidence type="ECO:0000256" key="4">
    <source>
        <dbReference type="PROSITE-ProRule" id="PRU01006"/>
    </source>
</evidence>
<dbReference type="InterPro" id="IPR001180">
    <property type="entry name" value="CNH_dom"/>
</dbReference>
<evidence type="ECO:0000256" key="1">
    <source>
        <dbReference type="ARBA" id="ARBA00004184"/>
    </source>
</evidence>
<sequence>MTLGLGAKAKPCLAAISDKEVLLAKDDSGIFFGSDGKPSRTASIEWPGPPDEFAYVKPYVLSALPPGTIAPPPSDAAASHLPQSSVLQIRSGISLSSVQTITFPFTSNASPHSTIRLLAHSSTAKATSYFVTTPVDRNAALSEGSSVWLLRMRPWMEQVDELVEAGSYADALALLDSIDSSALPDKDKTVARIRALHAVSQFRAGNYDDAINTFISLEVNPAKVVALYPESVAGRLSVPADEWIPLFGGPRKVQQETTPTVVKDKDKDADSDKASVHTKSPEPERTATPVGTIRDKLKTSLDAFMPSGSKDPETASIVSVRRRQKPDSFHRSVETLLRYLPDRRPKIAAALAAVHITPSQAHQISPLSEASTEELFALPDAPLSSLTPDQLLRFAQVVDTALFKSYLIVRPGLLGPLCRTENWCEVSEVEELLRAREKFSELIYLYNGRKMHEKALALLRQLSEREDDMEDKLMPSITYLQRLGPEYLDRVFESSRWLFKQDADMAFQIFTSEEAELPRKSVADFLETIDPRICARYLEYLIGEKEERDPAYHDRLAEVYLHVTLHAKEVGEEETRVEYYDKFLRFLDTNDYFRVEHIFGLLPMEDLFEARAILLGKLGRHQHALEIYVYRLQDYVKAESYCKRIYQADSPTSGVFLTLLRIYLRPTVQTTADLLHPALDLIARQGPRLDAAETLQLLPPLVTAKDVRAFLVEALRVPILDSHVVREISKARNEQISRKLMVLQSNRVKVTDSRICPQCHKRLGNSVIAVHAPRGEVTHYQCREAFARRSNEIRR</sequence>
<feature type="region of interest" description="Disordered" evidence="5">
    <location>
        <begin position="254"/>
        <end position="289"/>
    </location>
</feature>
<feature type="domain" description="CNH" evidence="6">
    <location>
        <begin position="15"/>
        <end position="61"/>
    </location>
</feature>
<dbReference type="Pfam" id="PF10366">
    <property type="entry name" value="Vps39_1"/>
    <property type="match status" value="1"/>
</dbReference>
<evidence type="ECO:0000256" key="2">
    <source>
        <dbReference type="ARBA" id="ARBA00023136"/>
    </source>
</evidence>
<dbReference type="OrthoDB" id="5325112at2759"/>
<dbReference type="Pfam" id="PF00780">
    <property type="entry name" value="CNH"/>
    <property type="match status" value="1"/>
</dbReference>
<dbReference type="GO" id="GO:0006886">
    <property type="term" value="P:intracellular protein transport"/>
    <property type="evidence" value="ECO:0007669"/>
    <property type="project" value="UniProtKB-UniRule"/>
</dbReference>
<comment type="similarity">
    <text evidence="3">Belongs to the VAM6/VPS39 family.</text>
</comment>
<feature type="compositionally biased region" description="Basic and acidic residues" evidence="5">
    <location>
        <begin position="262"/>
        <end position="285"/>
    </location>
</feature>
<organism evidence="9 10">
    <name type="scientific">Heliocybe sulcata</name>
    <dbReference type="NCBI Taxonomy" id="5364"/>
    <lineage>
        <taxon>Eukaryota</taxon>
        <taxon>Fungi</taxon>
        <taxon>Dikarya</taxon>
        <taxon>Basidiomycota</taxon>
        <taxon>Agaricomycotina</taxon>
        <taxon>Agaricomycetes</taxon>
        <taxon>Gloeophyllales</taxon>
        <taxon>Gloeophyllaceae</taxon>
        <taxon>Heliocybe</taxon>
    </lineage>
</organism>
<dbReference type="GO" id="GO:0000329">
    <property type="term" value="C:fungal-type vacuole membrane"/>
    <property type="evidence" value="ECO:0007669"/>
    <property type="project" value="TreeGrafter"/>
</dbReference>
<name>A0A5C3MMY5_9AGAM</name>
<evidence type="ECO:0000256" key="3">
    <source>
        <dbReference type="ARBA" id="ARBA00038201"/>
    </source>
</evidence>
<dbReference type="InterPro" id="IPR019452">
    <property type="entry name" value="VPS39/TGF_beta_rcpt-assoc_1"/>
</dbReference>
<dbReference type="AlphaFoldDB" id="A0A5C3MMY5"/>
<dbReference type="STRING" id="5364.A0A5C3MMY5"/>
<evidence type="ECO:0000259" key="7">
    <source>
        <dbReference type="Pfam" id="PF10366"/>
    </source>
</evidence>
<dbReference type="InterPro" id="IPR019453">
    <property type="entry name" value="VPS39/TGFA1_Znf"/>
</dbReference>
<evidence type="ECO:0000313" key="9">
    <source>
        <dbReference type="EMBL" id="TFK46133.1"/>
    </source>
</evidence>
<comment type="subcellular location">
    <subcellularLocation>
        <location evidence="1">Endomembrane system</location>
        <topology evidence="1">Peripheral membrane protein</topology>
    </subcellularLocation>
</comment>
<dbReference type="PANTHER" id="PTHR12894:SF49">
    <property type="entry name" value="VAM6_VPS39-LIKE PROTEIN"/>
    <property type="match status" value="1"/>
</dbReference>
<dbReference type="GO" id="GO:0034058">
    <property type="term" value="P:endosomal vesicle fusion"/>
    <property type="evidence" value="ECO:0007669"/>
    <property type="project" value="TreeGrafter"/>
</dbReference>
<accession>A0A5C3MMY5</accession>
<reference evidence="9 10" key="1">
    <citation type="journal article" date="2019" name="Nat. Ecol. Evol.">
        <title>Megaphylogeny resolves global patterns of mushroom evolution.</title>
        <authorList>
            <person name="Varga T."/>
            <person name="Krizsan K."/>
            <person name="Foldi C."/>
            <person name="Dima B."/>
            <person name="Sanchez-Garcia M."/>
            <person name="Sanchez-Ramirez S."/>
            <person name="Szollosi G.J."/>
            <person name="Szarkandi J.G."/>
            <person name="Papp V."/>
            <person name="Albert L."/>
            <person name="Andreopoulos W."/>
            <person name="Angelini C."/>
            <person name="Antonin V."/>
            <person name="Barry K.W."/>
            <person name="Bougher N.L."/>
            <person name="Buchanan P."/>
            <person name="Buyck B."/>
            <person name="Bense V."/>
            <person name="Catcheside P."/>
            <person name="Chovatia M."/>
            <person name="Cooper J."/>
            <person name="Damon W."/>
            <person name="Desjardin D."/>
            <person name="Finy P."/>
            <person name="Geml J."/>
            <person name="Haridas S."/>
            <person name="Hughes K."/>
            <person name="Justo A."/>
            <person name="Karasinski D."/>
            <person name="Kautmanova I."/>
            <person name="Kiss B."/>
            <person name="Kocsube S."/>
            <person name="Kotiranta H."/>
            <person name="LaButti K.M."/>
            <person name="Lechner B.E."/>
            <person name="Liimatainen K."/>
            <person name="Lipzen A."/>
            <person name="Lukacs Z."/>
            <person name="Mihaltcheva S."/>
            <person name="Morgado L.N."/>
            <person name="Niskanen T."/>
            <person name="Noordeloos M.E."/>
            <person name="Ohm R.A."/>
            <person name="Ortiz-Santana B."/>
            <person name="Ovrebo C."/>
            <person name="Racz N."/>
            <person name="Riley R."/>
            <person name="Savchenko A."/>
            <person name="Shiryaev A."/>
            <person name="Soop K."/>
            <person name="Spirin V."/>
            <person name="Szebenyi C."/>
            <person name="Tomsovsky M."/>
            <person name="Tulloss R.E."/>
            <person name="Uehling J."/>
            <person name="Grigoriev I.V."/>
            <person name="Vagvolgyi C."/>
            <person name="Papp T."/>
            <person name="Martin F.M."/>
            <person name="Miettinen O."/>
            <person name="Hibbett D.S."/>
            <person name="Nagy L.G."/>
        </authorList>
    </citation>
    <scope>NUCLEOTIDE SEQUENCE [LARGE SCALE GENOMIC DNA]</scope>
    <source>
        <strain evidence="9 10">OMC1185</strain>
    </source>
</reference>
<dbReference type="InterPro" id="IPR000547">
    <property type="entry name" value="Clathrin_H-chain/VPS_repeat"/>
</dbReference>